<accession>A0A1D3UYF9</accession>
<name>A0A1D3UYF9_TANFO</name>
<evidence type="ECO:0000313" key="2">
    <source>
        <dbReference type="Proteomes" id="UP000182057"/>
    </source>
</evidence>
<dbReference type="GO" id="GO:0003755">
    <property type="term" value="F:peptidyl-prolyl cis-trans isomerase activity"/>
    <property type="evidence" value="ECO:0007669"/>
    <property type="project" value="InterPro"/>
</dbReference>
<proteinExistence type="predicted"/>
<dbReference type="InterPro" id="IPR046357">
    <property type="entry name" value="PPIase_dom_sf"/>
</dbReference>
<reference evidence="1 2" key="1">
    <citation type="submission" date="2016-09" db="EMBL/GenBank/DDBJ databases">
        <authorList>
            <person name="Capua I."/>
            <person name="De Benedictis P."/>
            <person name="Joannis T."/>
            <person name="Lombin L.H."/>
            <person name="Cattoli G."/>
        </authorList>
    </citation>
    <scope>NUCLEOTIDE SEQUENCE [LARGE SCALE GENOMIC DNA]</scope>
    <source>
        <strain evidence="1 2">UB20</strain>
    </source>
</reference>
<organism evidence="1 2">
    <name type="scientific">Tannerella forsythia</name>
    <name type="common">Bacteroides forsythus</name>
    <dbReference type="NCBI Taxonomy" id="28112"/>
    <lineage>
        <taxon>Bacteria</taxon>
        <taxon>Pseudomonadati</taxon>
        <taxon>Bacteroidota</taxon>
        <taxon>Bacteroidia</taxon>
        <taxon>Bacteroidales</taxon>
        <taxon>Tannerellaceae</taxon>
        <taxon>Tannerella</taxon>
    </lineage>
</organism>
<protein>
    <recommendedName>
        <fullName evidence="3">DUF4827 domain-containing protein</fullName>
    </recommendedName>
</protein>
<dbReference type="OrthoDB" id="1096383at2"/>
<dbReference type="Proteomes" id="UP000182057">
    <property type="component" value="Unassembled WGS sequence"/>
</dbReference>
<evidence type="ECO:0000313" key="1">
    <source>
        <dbReference type="EMBL" id="SCQ24556.1"/>
    </source>
</evidence>
<sequence length="211" mass="24815">MNIQTKTTGYSLHLRPIQKKKMKTKIFIAMLLGMSICLSSCDKDRISYPKMKKEQKKAIDQFISSQGIEVLHKYPANGVFGEKQFYLTDEGVYIHVVDSGNGHRAQFRKTEVLMRFSGRNFFKQDTTRFEFFANRWEPFEFTYGRADMVQHQHSKARDAYYYFFSTGLETALKYVGDRSTVRMIVPFDVGSEDQLNRGNPLYYDKVTFRFY</sequence>
<dbReference type="EMBL" id="FMMM01000080">
    <property type="protein sequence ID" value="SCQ24556.1"/>
    <property type="molecule type" value="Genomic_DNA"/>
</dbReference>
<dbReference type="InterPro" id="IPR032252">
    <property type="entry name" value="DUF4827"/>
</dbReference>
<dbReference type="OMA" id="PFRIGPE"/>
<dbReference type="Gene3D" id="3.10.50.40">
    <property type="match status" value="1"/>
</dbReference>
<dbReference type="AlphaFoldDB" id="A0A1D3UYF9"/>
<gene>
    <name evidence="1" type="ORF">TFUB20_02557</name>
</gene>
<evidence type="ECO:0008006" key="3">
    <source>
        <dbReference type="Google" id="ProtNLM"/>
    </source>
</evidence>
<dbReference type="Pfam" id="PF16109">
    <property type="entry name" value="DUF4827"/>
    <property type="match status" value="1"/>
</dbReference>